<keyword evidence="1" id="KW-0812">Transmembrane</keyword>
<gene>
    <name evidence="2" type="ORF">ERS514851_00876</name>
</gene>
<evidence type="ECO:0000313" key="3">
    <source>
        <dbReference type="Proteomes" id="UP000069876"/>
    </source>
</evidence>
<dbReference type="RefSeq" id="WP_002220990.1">
    <property type="nucleotide sequence ID" value="NZ_CP023813.1"/>
</dbReference>
<name>A0AAD2QEX9_NEIME</name>
<dbReference type="AlphaFoldDB" id="A0AAD2QEX9"/>
<proteinExistence type="predicted"/>
<protein>
    <submittedName>
        <fullName evidence="2">Inner membrane protein</fullName>
    </submittedName>
</protein>
<dbReference type="Proteomes" id="UP000069876">
    <property type="component" value="Unassembled WGS sequence"/>
</dbReference>
<feature type="transmembrane region" description="Helical" evidence="1">
    <location>
        <begin position="64"/>
        <end position="84"/>
    </location>
</feature>
<evidence type="ECO:0000313" key="2">
    <source>
        <dbReference type="EMBL" id="CWT95776.1"/>
    </source>
</evidence>
<dbReference type="EMBL" id="FFEF01000007">
    <property type="protein sequence ID" value="CWT95776.1"/>
    <property type="molecule type" value="Genomic_DNA"/>
</dbReference>
<accession>A0AAD2QEX9</accession>
<sequence length="99" mass="11030">MGYRVGMQCFSKKEQAEDYSVSKIVPVISPDGKLYAPYKSGGNWYFEGYRIDLSFPQCSQESQFAQGAMLASSFLILFVIVWAFKTVGNMIKGSFANDG</sequence>
<comment type="caution">
    <text evidence="2">The sequence shown here is derived from an EMBL/GenBank/DDBJ whole genome shotgun (WGS) entry which is preliminary data.</text>
</comment>
<evidence type="ECO:0000256" key="1">
    <source>
        <dbReference type="SAM" id="Phobius"/>
    </source>
</evidence>
<keyword evidence="1" id="KW-1133">Transmembrane helix</keyword>
<organism evidence="2 3">
    <name type="scientific">Neisseria meningitidis</name>
    <dbReference type="NCBI Taxonomy" id="487"/>
    <lineage>
        <taxon>Bacteria</taxon>
        <taxon>Pseudomonadati</taxon>
        <taxon>Pseudomonadota</taxon>
        <taxon>Betaproteobacteria</taxon>
        <taxon>Neisseriales</taxon>
        <taxon>Neisseriaceae</taxon>
        <taxon>Neisseria</taxon>
    </lineage>
</organism>
<reference evidence="2 3" key="1">
    <citation type="submission" date="2016-02" db="EMBL/GenBank/DDBJ databases">
        <authorList>
            <consortium name="Pathogen Informatics"/>
        </authorList>
    </citation>
    <scope>NUCLEOTIDE SEQUENCE [LARGE SCALE GENOMIC DNA]</scope>
    <source>
        <strain evidence="2 3">2842STDY5881531</strain>
    </source>
</reference>
<keyword evidence="1" id="KW-0472">Membrane</keyword>